<reference evidence="1" key="2">
    <citation type="journal article" date="2021" name="PeerJ">
        <title>Extensive microbial diversity within the chicken gut microbiome revealed by metagenomics and culture.</title>
        <authorList>
            <person name="Gilroy R."/>
            <person name="Ravi A."/>
            <person name="Getino M."/>
            <person name="Pursley I."/>
            <person name="Horton D.L."/>
            <person name="Alikhan N.F."/>
            <person name="Baker D."/>
            <person name="Gharbi K."/>
            <person name="Hall N."/>
            <person name="Watson M."/>
            <person name="Adriaenssens E.M."/>
            <person name="Foster-Nyarko E."/>
            <person name="Jarju S."/>
            <person name="Secka A."/>
            <person name="Antonio M."/>
            <person name="Oren A."/>
            <person name="Chaudhuri R.R."/>
            <person name="La Ragione R."/>
            <person name="Hildebrand F."/>
            <person name="Pallen M.J."/>
        </authorList>
    </citation>
    <scope>NUCLEOTIDE SEQUENCE</scope>
    <source>
        <strain evidence="1">ChiGjej1B1-2707</strain>
    </source>
</reference>
<comment type="caution">
    <text evidence="1">The sequence shown here is derived from an EMBL/GenBank/DDBJ whole genome shotgun (WGS) entry which is preliminary data.</text>
</comment>
<evidence type="ECO:0000313" key="2">
    <source>
        <dbReference type="Proteomes" id="UP000824261"/>
    </source>
</evidence>
<evidence type="ECO:0000313" key="1">
    <source>
        <dbReference type="EMBL" id="HIR00852.1"/>
    </source>
</evidence>
<reference evidence="1" key="1">
    <citation type="submission" date="2020-10" db="EMBL/GenBank/DDBJ databases">
        <authorList>
            <person name="Gilroy R."/>
        </authorList>
    </citation>
    <scope>NUCLEOTIDE SEQUENCE</scope>
    <source>
        <strain evidence="1">ChiGjej1B1-2707</strain>
    </source>
</reference>
<organism evidence="1 2">
    <name type="scientific">Candidatus Aveggerthella stercoripullorum</name>
    <dbReference type="NCBI Taxonomy" id="2840688"/>
    <lineage>
        <taxon>Bacteria</taxon>
        <taxon>Bacillati</taxon>
        <taxon>Actinomycetota</taxon>
        <taxon>Coriobacteriia</taxon>
        <taxon>Eggerthellales</taxon>
        <taxon>Eggerthellaceae</taxon>
        <taxon>Eggerthellaceae incertae sedis</taxon>
        <taxon>Candidatus Aveggerthella</taxon>
    </lineage>
</organism>
<accession>A0A9D0ZYV8</accession>
<sequence length="135" mass="14539">MLTKTTNTASNKASAQGLGFYLSAGRQDVTVASPDGLRTVVAEPDLSTAKEVFEQAEAKARTMIPSLDFSNDDAARSSTAILLAIFDSARRTVNGAITRQYVDEMAKIDRLEASWSGTKQQLLAEEAIINQVAEK</sequence>
<dbReference type="Proteomes" id="UP000824261">
    <property type="component" value="Unassembled WGS sequence"/>
</dbReference>
<proteinExistence type="predicted"/>
<gene>
    <name evidence="1" type="ORF">IAA69_01025</name>
</gene>
<dbReference type="AlphaFoldDB" id="A0A9D0ZYV8"/>
<dbReference type="EMBL" id="DVGB01000009">
    <property type="protein sequence ID" value="HIR00852.1"/>
    <property type="molecule type" value="Genomic_DNA"/>
</dbReference>
<name>A0A9D0ZYV8_9ACTN</name>
<protein>
    <submittedName>
        <fullName evidence="1">Uncharacterized protein</fullName>
    </submittedName>
</protein>